<comment type="caution">
    <text evidence="1">The sequence shown here is derived from an EMBL/GenBank/DDBJ whole genome shotgun (WGS) entry which is preliminary data.</text>
</comment>
<sequence>MLACEGNSAEDKDIVDDTMECVEPLPHDDGEAPYELPQTASTVIRGQLATCATQICRDSFCWDRAGVTATRRVNYLKDGIPLMQFLRLFSRLDRPGKGFDPTTRLALETEVKEAKKYLERWAPHTDRRVFKMDVPSDNGRKSRQFLVWGALANPESPFGRATRGYPAVEIADGVISPKPVSEEVAGCRYGT</sequence>
<accession>A0ACB7J8U0</accession>
<dbReference type="Proteomes" id="UP000824881">
    <property type="component" value="Unassembled WGS sequence"/>
</dbReference>
<evidence type="ECO:0000313" key="2">
    <source>
        <dbReference type="Proteomes" id="UP000824881"/>
    </source>
</evidence>
<organism evidence="1 2">
    <name type="scientific">Pleurotus cornucopiae</name>
    <name type="common">Cornucopia mushroom</name>
    <dbReference type="NCBI Taxonomy" id="5321"/>
    <lineage>
        <taxon>Eukaryota</taxon>
        <taxon>Fungi</taxon>
        <taxon>Dikarya</taxon>
        <taxon>Basidiomycota</taxon>
        <taxon>Agaricomycotina</taxon>
        <taxon>Agaricomycetes</taxon>
        <taxon>Agaricomycetidae</taxon>
        <taxon>Agaricales</taxon>
        <taxon>Pleurotineae</taxon>
        <taxon>Pleurotaceae</taxon>
        <taxon>Pleurotus</taxon>
    </lineage>
</organism>
<dbReference type="EMBL" id="WQMT02000002">
    <property type="protein sequence ID" value="KAG9226992.1"/>
    <property type="molecule type" value="Genomic_DNA"/>
</dbReference>
<protein>
    <submittedName>
        <fullName evidence="1">Uncharacterized protein</fullName>
    </submittedName>
</protein>
<gene>
    <name evidence="1" type="ORF">CCMSSC00406_0008964</name>
</gene>
<reference evidence="1 2" key="1">
    <citation type="journal article" date="2021" name="Appl. Environ. Microbiol.">
        <title>Genetic linkage and physical mapping for an oyster mushroom Pleurotus cornucopiae and QTL analysis for the trait cap color.</title>
        <authorList>
            <person name="Zhang Y."/>
            <person name="Gao W."/>
            <person name="Sonnenberg A."/>
            <person name="Chen Q."/>
            <person name="Zhang J."/>
            <person name="Huang C."/>
        </authorList>
    </citation>
    <scope>NUCLEOTIDE SEQUENCE [LARGE SCALE GENOMIC DNA]</scope>
    <source>
        <strain evidence="1">CCMSSC00406</strain>
    </source>
</reference>
<name>A0ACB7J8U0_PLECO</name>
<proteinExistence type="predicted"/>
<keyword evidence="2" id="KW-1185">Reference proteome</keyword>
<evidence type="ECO:0000313" key="1">
    <source>
        <dbReference type="EMBL" id="KAG9226992.1"/>
    </source>
</evidence>